<dbReference type="InterPro" id="IPR009057">
    <property type="entry name" value="Homeodomain-like_sf"/>
</dbReference>
<dbReference type="InterPro" id="IPR018060">
    <property type="entry name" value="HTH_AraC"/>
</dbReference>
<keyword evidence="1" id="KW-0805">Transcription regulation</keyword>
<evidence type="ECO:0000256" key="2">
    <source>
        <dbReference type="ARBA" id="ARBA00023125"/>
    </source>
</evidence>
<dbReference type="Gene3D" id="1.10.10.60">
    <property type="entry name" value="Homeodomain-like"/>
    <property type="match status" value="1"/>
</dbReference>
<dbReference type="STRING" id="665118.SAMN02983003_0280"/>
<protein>
    <submittedName>
        <fullName evidence="6">AraC-type DNA-binding protein</fullName>
    </submittedName>
</protein>
<keyword evidence="3" id="KW-0804">Transcription</keyword>
<gene>
    <name evidence="6" type="ORF">SAMN02983003_0280</name>
</gene>
<keyword evidence="2 6" id="KW-0238">DNA-binding</keyword>
<dbReference type="AlphaFoldDB" id="A0A1K2HTE1"/>
<dbReference type="InterPro" id="IPR020449">
    <property type="entry name" value="Tscrpt_reg_AraC-type_HTH"/>
</dbReference>
<dbReference type="OrthoDB" id="8004517at2"/>
<dbReference type="PANTHER" id="PTHR46796">
    <property type="entry name" value="HTH-TYPE TRANSCRIPTIONAL ACTIVATOR RHAS-RELATED"/>
    <property type="match status" value="1"/>
</dbReference>
<dbReference type="PROSITE" id="PS01124">
    <property type="entry name" value="HTH_ARAC_FAMILY_2"/>
    <property type="match status" value="1"/>
</dbReference>
<keyword evidence="7" id="KW-1185">Reference proteome</keyword>
<feature type="domain" description="HTH araC/xylS-type" evidence="5">
    <location>
        <begin position="242"/>
        <end position="342"/>
    </location>
</feature>
<dbReference type="Pfam" id="PF12833">
    <property type="entry name" value="HTH_18"/>
    <property type="match status" value="1"/>
</dbReference>
<dbReference type="SMART" id="SM00342">
    <property type="entry name" value="HTH_ARAC"/>
    <property type="match status" value="1"/>
</dbReference>
<dbReference type="EMBL" id="FPKU01000001">
    <property type="protein sequence ID" value="SFZ81044.1"/>
    <property type="molecule type" value="Genomic_DNA"/>
</dbReference>
<feature type="region of interest" description="Disordered" evidence="4">
    <location>
        <begin position="381"/>
        <end position="402"/>
    </location>
</feature>
<evidence type="ECO:0000313" key="6">
    <source>
        <dbReference type="EMBL" id="SFZ81044.1"/>
    </source>
</evidence>
<evidence type="ECO:0000259" key="5">
    <source>
        <dbReference type="PROSITE" id="PS01124"/>
    </source>
</evidence>
<proteinExistence type="predicted"/>
<evidence type="ECO:0000313" key="7">
    <source>
        <dbReference type="Proteomes" id="UP000183447"/>
    </source>
</evidence>
<evidence type="ECO:0000256" key="4">
    <source>
        <dbReference type="SAM" id="MobiDB-lite"/>
    </source>
</evidence>
<organism evidence="6 7">
    <name type="scientific">Devosia enhydra</name>
    <dbReference type="NCBI Taxonomy" id="665118"/>
    <lineage>
        <taxon>Bacteria</taxon>
        <taxon>Pseudomonadati</taxon>
        <taxon>Pseudomonadota</taxon>
        <taxon>Alphaproteobacteria</taxon>
        <taxon>Hyphomicrobiales</taxon>
        <taxon>Devosiaceae</taxon>
        <taxon>Devosia</taxon>
    </lineage>
</organism>
<dbReference type="InterPro" id="IPR050204">
    <property type="entry name" value="AraC_XylS_family_regulators"/>
</dbReference>
<sequence>MGISQGAGPAAGAFGESMATGMSRGASAPDSETIACYRTAFGPDNPDGPRAFAEVVSPTFDLSIPDYAADLPFAARAEVFLLPDVTVSTAETTASRLSRTVRTIATRGTDQILVVCYTRGYFDMTANGVTRRVEAGELAFIDLSCELLIEAPAVANVGLAISRRRLEPLVPFLEAAHGFVRPADALSRTLRALMEAIAANGPELSVVDARGVSSALISLAAACLEPVSRAAAEARRNIVSLVDLKAHIEQHLLDPDLGPLVLMDRFGITRSTLYRLFEPLDGVSTYIGRRRLSLAFRMLSDTQQPRGRISALARQLGYSHPSAFTRAFRDAFGLSPKEVQALARASRPPEAELVISAKPLQHFIPLAPALRAGASTAEGTAIQDPGVLHPRAGISAMPDRAQ</sequence>
<dbReference type="SUPFAM" id="SSF46689">
    <property type="entry name" value="Homeodomain-like"/>
    <property type="match status" value="1"/>
</dbReference>
<accession>A0A1K2HTE1</accession>
<reference evidence="6 7" key="1">
    <citation type="submission" date="2016-11" db="EMBL/GenBank/DDBJ databases">
        <authorList>
            <person name="Jaros S."/>
            <person name="Januszkiewicz K."/>
            <person name="Wedrychowicz H."/>
        </authorList>
    </citation>
    <scope>NUCLEOTIDE SEQUENCE [LARGE SCALE GENOMIC DNA]</scope>
    <source>
        <strain evidence="6 7">ATCC 23634</strain>
    </source>
</reference>
<dbReference type="GO" id="GO:0003700">
    <property type="term" value="F:DNA-binding transcription factor activity"/>
    <property type="evidence" value="ECO:0007669"/>
    <property type="project" value="InterPro"/>
</dbReference>
<dbReference type="GO" id="GO:0043565">
    <property type="term" value="F:sequence-specific DNA binding"/>
    <property type="evidence" value="ECO:0007669"/>
    <property type="project" value="InterPro"/>
</dbReference>
<dbReference type="RefSeq" id="WP_084603174.1">
    <property type="nucleotide sequence ID" value="NZ_FPKU01000001.1"/>
</dbReference>
<name>A0A1K2HTE1_9HYPH</name>
<evidence type="ECO:0000256" key="1">
    <source>
        <dbReference type="ARBA" id="ARBA00023015"/>
    </source>
</evidence>
<dbReference type="PRINTS" id="PR00032">
    <property type="entry name" value="HTHARAC"/>
</dbReference>
<dbReference type="PANTHER" id="PTHR46796:SF6">
    <property type="entry name" value="ARAC SUBFAMILY"/>
    <property type="match status" value="1"/>
</dbReference>
<dbReference type="Proteomes" id="UP000183447">
    <property type="component" value="Unassembled WGS sequence"/>
</dbReference>
<evidence type="ECO:0000256" key="3">
    <source>
        <dbReference type="ARBA" id="ARBA00023163"/>
    </source>
</evidence>